<dbReference type="PANTHER" id="PTHR12150">
    <property type="entry name" value="CLASS IV SAM-BINDING METHYLTRANSFERASE-RELATED"/>
    <property type="match status" value="1"/>
</dbReference>
<dbReference type="EMBL" id="LAZR01062635">
    <property type="protein sequence ID" value="KKK61112.1"/>
    <property type="molecule type" value="Genomic_DNA"/>
</dbReference>
<organism evidence="1">
    <name type="scientific">marine sediment metagenome</name>
    <dbReference type="NCBI Taxonomy" id="412755"/>
    <lineage>
        <taxon>unclassified sequences</taxon>
        <taxon>metagenomes</taxon>
        <taxon>ecological metagenomes</taxon>
    </lineage>
</organism>
<proteinExistence type="predicted"/>
<sequence>ILKYLETPPFLRKRLFPKVNELKYAGVLHPLKIPSHITPANLKKIKTGDIREGIIISAKGRYFADFGINHLIPYYGKSKIGKRITAQFKKGFPDLEIKEISDESISEYWGYKVRERGNLFSLISSWSGNIILTSRKGKTVTNHVIKNYAKSKDPLLLVFGSPSKGIHEILGNRIKQTQNAKVLNFFPMQATETVRLEEAILGTLTVLNTEQNVYN</sequence>
<dbReference type="AlphaFoldDB" id="A0A0F8WW71"/>
<gene>
    <name evidence="1" type="ORF">LCGC14_3017590</name>
</gene>
<dbReference type="InterPro" id="IPR029026">
    <property type="entry name" value="tRNA_m1G_MTases_N"/>
</dbReference>
<evidence type="ECO:0000313" key="1">
    <source>
        <dbReference type="EMBL" id="KKK61112.1"/>
    </source>
</evidence>
<dbReference type="PANTHER" id="PTHR12150:SF13">
    <property type="entry name" value="METHYLTRANSFERASE C9ORF114-RELATED"/>
    <property type="match status" value="1"/>
</dbReference>
<dbReference type="InterPro" id="IPR003750">
    <property type="entry name" value="Put_MeTrfase-C9orf114-like"/>
</dbReference>
<accession>A0A0F8WW71</accession>
<feature type="non-terminal residue" evidence="1">
    <location>
        <position position="1"/>
    </location>
</feature>
<dbReference type="InterPro" id="IPR029028">
    <property type="entry name" value="Alpha/beta_knot_MTases"/>
</dbReference>
<dbReference type="Gene3D" id="3.40.1280.10">
    <property type="match status" value="2"/>
</dbReference>
<dbReference type="CDD" id="cd18086">
    <property type="entry name" value="HsC9orf114-like"/>
    <property type="match status" value="1"/>
</dbReference>
<protein>
    <submittedName>
        <fullName evidence="1">Uncharacterized protein</fullName>
    </submittedName>
</protein>
<dbReference type="Pfam" id="PF02598">
    <property type="entry name" value="Methyltrn_RNA_3"/>
    <property type="match status" value="1"/>
</dbReference>
<reference evidence="1" key="1">
    <citation type="journal article" date="2015" name="Nature">
        <title>Complex archaea that bridge the gap between prokaryotes and eukaryotes.</title>
        <authorList>
            <person name="Spang A."/>
            <person name="Saw J.H."/>
            <person name="Jorgensen S.L."/>
            <person name="Zaremba-Niedzwiedzka K."/>
            <person name="Martijn J."/>
            <person name="Lind A.E."/>
            <person name="van Eijk R."/>
            <person name="Schleper C."/>
            <person name="Guy L."/>
            <person name="Ettema T.J."/>
        </authorList>
    </citation>
    <scope>NUCLEOTIDE SEQUENCE</scope>
</reference>
<dbReference type="SUPFAM" id="SSF75217">
    <property type="entry name" value="alpha/beta knot"/>
    <property type="match status" value="1"/>
</dbReference>
<name>A0A0F8WW71_9ZZZZ</name>
<comment type="caution">
    <text evidence="1">The sequence shown here is derived from an EMBL/GenBank/DDBJ whole genome shotgun (WGS) entry which is preliminary data.</text>
</comment>